<evidence type="ECO:0000256" key="4">
    <source>
        <dbReference type="ARBA" id="ARBA00023080"/>
    </source>
</evidence>
<dbReference type="EMBL" id="MH588544">
    <property type="protein sequence ID" value="AXQ68305.1"/>
    <property type="molecule type" value="Genomic_DNA"/>
</dbReference>
<evidence type="ECO:0000256" key="2">
    <source>
        <dbReference type="ARBA" id="ARBA00012379"/>
    </source>
</evidence>
<evidence type="ECO:0000313" key="6">
    <source>
        <dbReference type="EMBL" id="AXQ68305.1"/>
    </source>
</evidence>
<dbReference type="PANTHER" id="PTHR11241:SF0">
    <property type="entry name" value="DEOXYURIDINE 5'-TRIPHOSPHATE NUCLEOTIDOHYDROLASE"/>
    <property type="match status" value="1"/>
</dbReference>
<dbReference type="GO" id="GO:0000287">
    <property type="term" value="F:magnesium ion binding"/>
    <property type="evidence" value="ECO:0007669"/>
    <property type="project" value="InterPro"/>
</dbReference>
<dbReference type="GO" id="GO:0006226">
    <property type="term" value="P:dUMP biosynthetic process"/>
    <property type="evidence" value="ECO:0007669"/>
    <property type="project" value="InterPro"/>
</dbReference>
<dbReference type="InterPro" id="IPR036157">
    <property type="entry name" value="dUTPase-like_sf"/>
</dbReference>
<dbReference type="Pfam" id="PF00692">
    <property type="entry name" value="dUTPase"/>
    <property type="match status" value="1"/>
</dbReference>
<evidence type="ECO:0000256" key="1">
    <source>
        <dbReference type="ARBA" id="ARBA00006581"/>
    </source>
</evidence>
<dbReference type="GO" id="GO:0046081">
    <property type="term" value="P:dUTP catabolic process"/>
    <property type="evidence" value="ECO:0007669"/>
    <property type="project" value="InterPro"/>
</dbReference>
<sequence length="244" mass="26285">MPPTRLYSKAVVFYQRTAQAEQAYALADTLAASGIEAEVKVGPGQDVELYGRFTRDVKFVSWSEALELTRMKSDEPVLKVKRLTQTAKLPTRGSPKAAGLDVYYDGTEKVRLHPGERALLSTGLAITAPEGTYARVAPRSGLGVKGLGVLAGVVDEDYTGEVKVILTHHGRQTDVFGGPSFRETVEINPGDRIAQIILEQCLIVPVVEVDDLVSTERGAGVLALPGISAAAPLSRPVNFFLLWP</sequence>
<organism evidence="6 7">
    <name type="scientific">Caulobacter phage CcrBL10</name>
    <dbReference type="NCBI Taxonomy" id="2283269"/>
    <lineage>
        <taxon>Viruses</taxon>
        <taxon>Duplodnaviria</taxon>
        <taxon>Heunggongvirae</taxon>
        <taxon>Uroviricota</taxon>
        <taxon>Caudoviricetes</taxon>
        <taxon>Jeanschmidtviridae</taxon>
        <taxon>Poindextervirus</taxon>
        <taxon>Poindextervirus BL10</taxon>
    </lineage>
</organism>
<keyword evidence="3 6" id="KW-0378">Hydrolase</keyword>
<dbReference type="GO" id="GO:0004170">
    <property type="term" value="F:dUTP diphosphatase activity"/>
    <property type="evidence" value="ECO:0007669"/>
    <property type="project" value="UniProtKB-EC"/>
</dbReference>
<protein>
    <recommendedName>
        <fullName evidence="2">dUTP diphosphatase</fullName>
        <ecNumber evidence="2">3.6.1.23</ecNumber>
    </recommendedName>
</protein>
<evidence type="ECO:0000313" key="7">
    <source>
        <dbReference type="Proteomes" id="UP000258997"/>
    </source>
</evidence>
<dbReference type="Proteomes" id="UP000258997">
    <property type="component" value="Segment"/>
</dbReference>
<reference evidence="6 7" key="1">
    <citation type="submission" date="2018-07" db="EMBL/GenBank/DDBJ databases">
        <title>Giant CbK-like Caulobacter bacteriophages have genetically divergent genomes.</title>
        <authorList>
            <person name="Wilson K.M."/>
            <person name="Ely B."/>
        </authorList>
    </citation>
    <scope>NUCLEOTIDE SEQUENCE [LARGE SCALE GENOMIC DNA]</scope>
</reference>
<dbReference type="EC" id="3.6.1.23" evidence="2"/>
<dbReference type="Gene3D" id="2.70.40.10">
    <property type="match status" value="1"/>
</dbReference>
<dbReference type="PANTHER" id="PTHR11241">
    <property type="entry name" value="DEOXYURIDINE 5'-TRIPHOSPHATE NUCLEOTIDOHYDROLASE"/>
    <property type="match status" value="1"/>
</dbReference>
<proteinExistence type="inferred from homology"/>
<dbReference type="CDD" id="cd07557">
    <property type="entry name" value="trimeric_dUTPase"/>
    <property type="match status" value="1"/>
</dbReference>
<feature type="domain" description="dUTPase-like" evidence="5">
    <location>
        <begin position="87"/>
        <end position="220"/>
    </location>
</feature>
<dbReference type="InterPro" id="IPR033704">
    <property type="entry name" value="dUTPase_trimeric"/>
</dbReference>
<evidence type="ECO:0000256" key="3">
    <source>
        <dbReference type="ARBA" id="ARBA00022801"/>
    </source>
</evidence>
<gene>
    <name evidence="6" type="ORF">CcrBL10_gp101c</name>
</gene>
<evidence type="ECO:0000259" key="5">
    <source>
        <dbReference type="Pfam" id="PF00692"/>
    </source>
</evidence>
<dbReference type="InterPro" id="IPR008181">
    <property type="entry name" value="dUTPase"/>
</dbReference>
<dbReference type="InterPro" id="IPR029054">
    <property type="entry name" value="dUTPase-like"/>
</dbReference>
<accession>A0A385EBE5</accession>
<comment type="similarity">
    <text evidence="1">Belongs to the dUTPase family.</text>
</comment>
<name>A0A385EBE5_9CAUD</name>
<keyword evidence="4" id="KW-0546">Nucleotide metabolism</keyword>
<dbReference type="NCBIfam" id="TIGR00576">
    <property type="entry name" value="dut"/>
    <property type="match status" value="1"/>
</dbReference>
<keyword evidence="7" id="KW-1185">Reference proteome</keyword>
<dbReference type="SUPFAM" id="SSF51283">
    <property type="entry name" value="dUTPase-like"/>
    <property type="match status" value="1"/>
</dbReference>